<gene>
    <name evidence="10" type="ORF">THASP1DRAFT_20380</name>
</gene>
<protein>
    <submittedName>
        <fullName evidence="10">Leukotriene a-4 hydrolase</fullName>
    </submittedName>
</protein>
<dbReference type="SUPFAM" id="SSF48371">
    <property type="entry name" value="ARM repeat"/>
    <property type="match status" value="1"/>
</dbReference>
<keyword evidence="6" id="KW-0482">Metalloprotease</keyword>
<organism evidence="10 11">
    <name type="scientific">Thamnocephalis sphaerospora</name>
    <dbReference type="NCBI Taxonomy" id="78915"/>
    <lineage>
        <taxon>Eukaryota</taxon>
        <taxon>Fungi</taxon>
        <taxon>Fungi incertae sedis</taxon>
        <taxon>Zoopagomycota</taxon>
        <taxon>Zoopagomycotina</taxon>
        <taxon>Zoopagomycetes</taxon>
        <taxon>Zoopagales</taxon>
        <taxon>Sigmoideomycetaceae</taxon>
        <taxon>Thamnocephalis</taxon>
    </lineage>
</organism>
<feature type="active site" description="Proton donor" evidence="7">
    <location>
        <position position="88"/>
    </location>
</feature>
<evidence type="ECO:0000256" key="8">
    <source>
        <dbReference type="PIRSR" id="PIRSR634015-3"/>
    </source>
</evidence>
<dbReference type="GO" id="GO:0005829">
    <property type="term" value="C:cytosol"/>
    <property type="evidence" value="ECO:0007669"/>
    <property type="project" value="TreeGrafter"/>
</dbReference>
<dbReference type="PANTHER" id="PTHR45726:SF3">
    <property type="entry name" value="LEUKOTRIENE A-4 HYDROLASE"/>
    <property type="match status" value="1"/>
</dbReference>
<feature type="binding site" evidence="8">
    <location>
        <position position="23"/>
    </location>
    <ligand>
        <name>Zn(2+)</name>
        <dbReference type="ChEBI" id="CHEBI:29105"/>
        <note>catalytic</note>
    </ligand>
</feature>
<dbReference type="InterPro" id="IPR027268">
    <property type="entry name" value="Peptidase_M4/M1_CTD_sf"/>
</dbReference>
<reference evidence="11" key="1">
    <citation type="journal article" date="2018" name="Nat. Microbiol.">
        <title>Leveraging single-cell genomics to expand the fungal tree of life.</title>
        <authorList>
            <person name="Ahrendt S.R."/>
            <person name="Quandt C.A."/>
            <person name="Ciobanu D."/>
            <person name="Clum A."/>
            <person name="Salamov A."/>
            <person name="Andreopoulos B."/>
            <person name="Cheng J.F."/>
            <person name="Woyke T."/>
            <person name="Pelin A."/>
            <person name="Henrissat B."/>
            <person name="Reynolds N.K."/>
            <person name="Benny G.L."/>
            <person name="Smith M.E."/>
            <person name="James T.Y."/>
            <person name="Grigoriev I.V."/>
        </authorList>
    </citation>
    <scope>NUCLEOTIDE SEQUENCE [LARGE SCALE GENOMIC DNA]</scope>
    <source>
        <strain evidence="11">RSA 1356</strain>
    </source>
</reference>
<keyword evidence="11" id="KW-1185">Reference proteome</keyword>
<comment type="similarity">
    <text evidence="1">Belongs to the peptidase M1 family.</text>
</comment>
<dbReference type="FunFam" id="1.10.390.10:FF:000003">
    <property type="entry name" value="Leukotriene A(4) hydrolase"/>
    <property type="match status" value="1"/>
</dbReference>
<feature type="active site" description="Proton acceptor" evidence="7">
    <location>
        <position position="1"/>
    </location>
</feature>
<dbReference type="Proteomes" id="UP000271241">
    <property type="component" value="Unassembled WGS sequence"/>
</dbReference>
<evidence type="ECO:0000256" key="7">
    <source>
        <dbReference type="PIRSR" id="PIRSR634015-1"/>
    </source>
</evidence>
<dbReference type="OrthoDB" id="79562at2759"/>
<dbReference type="Gene3D" id="1.10.390.10">
    <property type="entry name" value="Neutral Protease Domain 2"/>
    <property type="match status" value="1"/>
</dbReference>
<evidence type="ECO:0000256" key="4">
    <source>
        <dbReference type="ARBA" id="ARBA00022801"/>
    </source>
</evidence>
<sequence length="316" mass="36350">EIAHSWMGNLVTTKNWEHFWLNEGWTVFIERKILGRLHGEPARQFSSILGVQELQKDIDLFGADNPLTALRPNLTGVDPDDAFSRVPYEKGYNLLYYLEQLLGGPAVFEPYMKEHVRQFAGKSITTDEWKQLLYAHMREHHGDAKIQLLDSVDWDAWLHAPGMPPVRNAFDPTLANACTALSTRWDEARHADKLSFSADDLKDFSPSQKVVFLTQLMELPPFSASLLDAMEQAYAFTDVRNCEIRFRWQMLALKAAYAPIYPHVVQFLQEQGRMKYVRPLYRALNTVNAPLARETFLAQRSSYHPIAARLIEKDIL</sequence>
<evidence type="ECO:0000256" key="5">
    <source>
        <dbReference type="ARBA" id="ARBA00022833"/>
    </source>
</evidence>
<evidence type="ECO:0000256" key="6">
    <source>
        <dbReference type="ARBA" id="ARBA00023049"/>
    </source>
</evidence>
<dbReference type="GO" id="GO:0008237">
    <property type="term" value="F:metallopeptidase activity"/>
    <property type="evidence" value="ECO:0007669"/>
    <property type="project" value="UniProtKB-KW"/>
</dbReference>
<dbReference type="SUPFAM" id="SSF55486">
    <property type="entry name" value="Metalloproteases ('zincins'), catalytic domain"/>
    <property type="match status" value="1"/>
</dbReference>
<dbReference type="STRING" id="78915.A0A4V1IVR9"/>
<keyword evidence="3 8" id="KW-0479">Metal-binding</keyword>
<dbReference type="GO" id="GO:0004177">
    <property type="term" value="F:aminopeptidase activity"/>
    <property type="evidence" value="ECO:0007669"/>
    <property type="project" value="TreeGrafter"/>
</dbReference>
<evidence type="ECO:0000259" key="9">
    <source>
        <dbReference type="SMART" id="SM01263"/>
    </source>
</evidence>
<keyword evidence="4 10" id="KW-0378">Hydrolase</keyword>
<evidence type="ECO:0000313" key="11">
    <source>
        <dbReference type="Proteomes" id="UP000271241"/>
    </source>
</evidence>
<name>A0A4V1IVR9_9FUNG</name>
<keyword evidence="5 8" id="KW-0862">Zinc</keyword>
<dbReference type="AlphaFoldDB" id="A0A4V1IVR9"/>
<evidence type="ECO:0000256" key="1">
    <source>
        <dbReference type="ARBA" id="ARBA00010136"/>
    </source>
</evidence>
<dbReference type="GO" id="GO:0006508">
    <property type="term" value="P:proteolysis"/>
    <property type="evidence" value="ECO:0007669"/>
    <property type="project" value="UniProtKB-KW"/>
</dbReference>
<comment type="cofactor">
    <cofactor evidence="8">
        <name>Zn(2+)</name>
        <dbReference type="ChEBI" id="CHEBI:29105"/>
    </cofactor>
    <text evidence="8">Binds 1 zinc ion per subunit.</text>
</comment>
<dbReference type="Gene3D" id="1.25.40.320">
    <property type="entry name" value="Peptidase M1, leukotriene A4 hydrolase/aminopeptidase C-terminal domain"/>
    <property type="match status" value="1"/>
</dbReference>
<feature type="binding site" evidence="8">
    <location>
        <position position="4"/>
    </location>
    <ligand>
        <name>Zn(2+)</name>
        <dbReference type="ChEBI" id="CHEBI:29105"/>
        <note>catalytic</note>
    </ligand>
</feature>
<dbReference type="PANTHER" id="PTHR45726">
    <property type="entry name" value="LEUKOTRIENE A-4 HYDROLASE"/>
    <property type="match status" value="1"/>
</dbReference>
<keyword evidence="2" id="KW-0645">Protease</keyword>
<evidence type="ECO:0000313" key="10">
    <source>
        <dbReference type="EMBL" id="RKP05019.1"/>
    </source>
</evidence>
<dbReference type="InterPro" id="IPR038502">
    <property type="entry name" value="M1_LTA-4_hydro/amino_C_sf"/>
</dbReference>
<evidence type="ECO:0000256" key="2">
    <source>
        <dbReference type="ARBA" id="ARBA00022670"/>
    </source>
</evidence>
<accession>A0A4V1IVR9</accession>
<dbReference type="Pfam" id="PF09127">
    <property type="entry name" value="Leuk-A4-hydro_C"/>
    <property type="match status" value="1"/>
</dbReference>
<feature type="non-terminal residue" evidence="10">
    <location>
        <position position="1"/>
    </location>
</feature>
<dbReference type="InterPro" id="IPR015211">
    <property type="entry name" value="Peptidase_M1_C"/>
</dbReference>
<dbReference type="Pfam" id="PF01433">
    <property type="entry name" value="Peptidase_M1"/>
    <property type="match status" value="1"/>
</dbReference>
<dbReference type="InterPro" id="IPR034015">
    <property type="entry name" value="M1_LTA4H"/>
</dbReference>
<evidence type="ECO:0000256" key="3">
    <source>
        <dbReference type="ARBA" id="ARBA00022723"/>
    </source>
</evidence>
<dbReference type="EMBL" id="KZ993313">
    <property type="protein sequence ID" value="RKP05019.1"/>
    <property type="molecule type" value="Genomic_DNA"/>
</dbReference>
<dbReference type="GO" id="GO:0008270">
    <property type="term" value="F:zinc ion binding"/>
    <property type="evidence" value="ECO:0007669"/>
    <property type="project" value="InterPro"/>
</dbReference>
<dbReference type="InterPro" id="IPR016024">
    <property type="entry name" value="ARM-type_fold"/>
</dbReference>
<feature type="domain" description="Peptidase M1 leukotriene A4 hydrolase/aminopeptidase C-terminal" evidence="9">
    <location>
        <begin position="173"/>
        <end position="315"/>
    </location>
</feature>
<dbReference type="FunFam" id="1.25.40.320:FF:000001">
    <property type="entry name" value="Leukotriene A(4) hydrolase"/>
    <property type="match status" value="1"/>
</dbReference>
<dbReference type="GO" id="GO:0004301">
    <property type="term" value="F:epoxide hydrolase activity"/>
    <property type="evidence" value="ECO:0007669"/>
    <property type="project" value="TreeGrafter"/>
</dbReference>
<dbReference type="InterPro" id="IPR014782">
    <property type="entry name" value="Peptidase_M1_dom"/>
</dbReference>
<dbReference type="SMART" id="SM01263">
    <property type="entry name" value="Leuk-A4-hydro_C"/>
    <property type="match status" value="1"/>
</dbReference>
<proteinExistence type="inferred from homology"/>